<feature type="region of interest" description="Disordered" evidence="4">
    <location>
        <begin position="505"/>
        <end position="526"/>
    </location>
</feature>
<evidence type="ECO:0000259" key="6">
    <source>
        <dbReference type="PROSITE" id="PS51294"/>
    </source>
</evidence>
<evidence type="ECO:0000259" key="5">
    <source>
        <dbReference type="PROSITE" id="PS50090"/>
    </source>
</evidence>
<comment type="subcellular location">
    <subcellularLocation>
        <location evidence="1">Nucleus</location>
    </subcellularLocation>
</comment>
<dbReference type="CDD" id="cd11660">
    <property type="entry name" value="SANT_TRF"/>
    <property type="match status" value="1"/>
</dbReference>
<evidence type="ECO:0000256" key="4">
    <source>
        <dbReference type="SAM" id="MobiDB-lite"/>
    </source>
</evidence>
<dbReference type="GO" id="GO:0005634">
    <property type="term" value="C:nucleus"/>
    <property type="evidence" value="ECO:0007669"/>
    <property type="project" value="UniProtKB-SubCell"/>
</dbReference>
<dbReference type="InterPro" id="IPR017930">
    <property type="entry name" value="Myb_dom"/>
</dbReference>
<feature type="region of interest" description="Disordered" evidence="4">
    <location>
        <begin position="652"/>
        <end position="676"/>
    </location>
</feature>
<feature type="compositionally biased region" description="Polar residues" evidence="4">
    <location>
        <begin position="507"/>
        <end position="526"/>
    </location>
</feature>
<dbReference type="SMART" id="SM00717">
    <property type="entry name" value="SANT"/>
    <property type="match status" value="1"/>
</dbReference>
<feature type="region of interest" description="Disordered" evidence="4">
    <location>
        <begin position="356"/>
        <end position="380"/>
    </location>
</feature>
<keyword evidence="8" id="KW-1185">Reference proteome</keyword>
<keyword evidence="2" id="KW-0238">DNA-binding</keyword>
<dbReference type="PANTHER" id="PTHR21717">
    <property type="entry name" value="TELOMERIC REPEAT BINDING PROTEIN"/>
    <property type="match status" value="1"/>
</dbReference>
<name>A0AAE1K0R4_9FABA</name>
<evidence type="ECO:0000256" key="2">
    <source>
        <dbReference type="ARBA" id="ARBA00023125"/>
    </source>
</evidence>
<comment type="caution">
    <text evidence="7">The sequence shown here is derived from an EMBL/GenBank/DDBJ whole genome shotgun (WGS) entry which is preliminary data.</text>
</comment>
<feature type="compositionally biased region" description="Polar residues" evidence="4">
    <location>
        <begin position="174"/>
        <end position="183"/>
    </location>
</feature>
<protein>
    <recommendedName>
        <fullName evidence="9">Telomere repeat-binding protein 3</fullName>
    </recommendedName>
</protein>
<feature type="compositionally biased region" description="Low complexity" evidence="4">
    <location>
        <begin position="57"/>
        <end position="67"/>
    </location>
</feature>
<dbReference type="PROSITE" id="PS51294">
    <property type="entry name" value="HTH_MYB"/>
    <property type="match status" value="1"/>
</dbReference>
<keyword evidence="3" id="KW-0539">Nucleus</keyword>
<dbReference type="Proteomes" id="UP001293593">
    <property type="component" value="Unassembled WGS sequence"/>
</dbReference>
<dbReference type="InterPro" id="IPR057625">
    <property type="entry name" value="TPR1-6-like_ubiquitin"/>
</dbReference>
<feature type="domain" description="Myb-like" evidence="5">
    <location>
        <begin position="566"/>
        <end position="621"/>
    </location>
</feature>
<dbReference type="GO" id="GO:0042162">
    <property type="term" value="F:telomeric DNA binding"/>
    <property type="evidence" value="ECO:0007669"/>
    <property type="project" value="UniProtKB-ARBA"/>
</dbReference>
<dbReference type="SUPFAM" id="SSF46689">
    <property type="entry name" value="Homeodomain-like"/>
    <property type="match status" value="1"/>
</dbReference>
<evidence type="ECO:0000256" key="3">
    <source>
        <dbReference type="ARBA" id="ARBA00023242"/>
    </source>
</evidence>
<evidence type="ECO:0000256" key="1">
    <source>
        <dbReference type="ARBA" id="ARBA00004123"/>
    </source>
</evidence>
<dbReference type="PANTHER" id="PTHR21717:SF73">
    <property type="entry name" value="TELOMERE-BINDING PROTEIN, PUTATIVE-RELATED"/>
    <property type="match status" value="1"/>
</dbReference>
<proteinExistence type="predicted"/>
<evidence type="ECO:0000313" key="7">
    <source>
        <dbReference type="EMBL" id="KAK4277952.1"/>
    </source>
</evidence>
<gene>
    <name evidence="7" type="ORF">QN277_015866</name>
</gene>
<evidence type="ECO:0008006" key="9">
    <source>
        <dbReference type="Google" id="ProtNLM"/>
    </source>
</evidence>
<dbReference type="Pfam" id="PF23603">
    <property type="entry name" value="Ubiquitin_TPR1"/>
    <property type="match status" value="1"/>
</dbReference>
<feature type="region of interest" description="Disordered" evidence="4">
    <location>
        <begin position="57"/>
        <end position="85"/>
    </location>
</feature>
<reference evidence="7" key="1">
    <citation type="submission" date="2023-10" db="EMBL/GenBank/DDBJ databases">
        <title>Chromosome-level genome of the transformable northern wattle, Acacia crassicarpa.</title>
        <authorList>
            <person name="Massaro I."/>
            <person name="Sinha N.R."/>
            <person name="Poethig S."/>
            <person name="Leichty A.R."/>
        </authorList>
    </citation>
    <scope>NUCLEOTIDE SEQUENCE</scope>
    <source>
        <strain evidence="7">Acra3RX</strain>
        <tissue evidence="7">Leaf</tissue>
    </source>
</reference>
<feature type="compositionally biased region" description="Polar residues" evidence="4">
    <location>
        <begin position="356"/>
        <end position="373"/>
    </location>
</feature>
<feature type="region of interest" description="Disordered" evidence="4">
    <location>
        <begin position="174"/>
        <end position="198"/>
    </location>
</feature>
<dbReference type="EMBL" id="JAWXYG010000003">
    <property type="protein sequence ID" value="KAK4277952.1"/>
    <property type="molecule type" value="Genomic_DNA"/>
</dbReference>
<dbReference type="InterPro" id="IPR031105">
    <property type="entry name" value="TRP_plant"/>
</dbReference>
<sequence length="699" mass="77037">MVCKKRLEYGFNGFQAPFIPRAPRSVRRRVFPKKEDHGQVCAIEVLASLAGKLLQESESSASSNASEGNHQPASGRGAVEQESQGEVKPLVAEGVHHGSCAESAFMTEVVSRNSNQKYLGKAETDAVPECTSVTNPADCCKKIDPNIKPEICKWEDQVEHYSNRLAEAPKNFRESYNNSNTKNGFKREQEAGSSGIEGPSLADKCSLKDPLEFQVNSHAISNSASKTKYPCCSKGTFPNSSFSNYVKNSKVGFRDDDENFIRCNKISIKSKAFKPPHRIARRRIRKLVTSKYWKAAPKLKDCELSRSDAGAKPLFQKRKARHSFERGHYDSLFKRRKLSNQCSGLTLDGGFSSESVSNSLEKGTDGNNPGSSSKQHESKDSHVKFSIKSFKIPELYIEVPETATVGSLKRTVMEAVMAILGDGVHVGVVLQGKTVRDDNRTLQQTGLSCEENIDTLGFTLEPSSLQGSPPVCVGDPPSYHEPSHSVRSPRTPVLDSGITDVLHDSPLLTTPSNPIESNHESISSPTDMMTDKVAADSKSLVVVPDRGTEPLAIVPVTQKAKRSELVQRRTRRPFSVSEVEALVQAVEELGTGRWRDVKLLAFENADHRTYVDLKDKWKTLVHTARISPQQRRGEPVPQELLDRVLDAHAFWSQHQGKQQQHGKHQQQPPATPNKLIESSAPQCLSVGEAVGVIQPVGTM</sequence>
<dbReference type="InterPro" id="IPR009057">
    <property type="entry name" value="Homeodomain-like_sf"/>
</dbReference>
<dbReference type="SUPFAM" id="SSF54236">
    <property type="entry name" value="Ubiquitin-like"/>
    <property type="match status" value="1"/>
</dbReference>
<dbReference type="InterPro" id="IPR001005">
    <property type="entry name" value="SANT/Myb"/>
</dbReference>
<dbReference type="AlphaFoldDB" id="A0AAE1K0R4"/>
<feature type="domain" description="HTH myb-type" evidence="6">
    <location>
        <begin position="567"/>
        <end position="625"/>
    </location>
</feature>
<dbReference type="PROSITE" id="PS50090">
    <property type="entry name" value="MYB_LIKE"/>
    <property type="match status" value="1"/>
</dbReference>
<evidence type="ECO:0000313" key="8">
    <source>
        <dbReference type="Proteomes" id="UP001293593"/>
    </source>
</evidence>
<dbReference type="Gene3D" id="1.10.246.220">
    <property type="match status" value="1"/>
</dbReference>
<accession>A0AAE1K0R4</accession>
<organism evidence="7 8">
    <name type="scientific">Acacia crassicarpa</name>
    <name type="common">northern wattle</name>
    <dbReference type="NCBI Taxonomy" id="499986"/>
    <lineage>
        <taxon>Eukaryota</taxon>
        <taxon>Viridiplantae</taxon>
        <taxon>Streptophyta</taxon>
        <taxon>Embryophyta</taxon>
        <taxon>Tracheophyta</taxon>
        <taxon>Spermatophyta</taxon>
        <taxon>Magnoliopsida</taxon>
        <taxon>eudicotyledons</taxon>
        <taxon>Gunneridae</taxon>
        <taxon>Pentapetalae</taxon>
        <taxon>rosids</taxon>
        <taxon>fabids</taxon>
        <taxon>Fabales</taxon>
        <taxon>Fabaceae</taxon>
        <taxon>Caesalpinioideae</taxon>
        <taxon>mimosoid clade</taxon>
        <taxon>Acacieae</taxon>
        <taxon>Acacia</taxon>
    </lineage>
</organism>
<dbReference type="InterPro" id="IPR029071">
    <property type="entry name" value="Ubiquitin-like_domsf"/>
</dbReference>